<evidence type="ECO:0000256" key="2">
    <source>
        <dbReference type="ARBA" id="ARBA00023157"/>
    </source>
</evidence>
<dbReference type="InterPro" id="IPR000675">
    <property type="entry name" value="Cutinase/axe"/>
</dbReference>
<dbReference type="SUPFAM" id="SSF53474">
    <property type="entry name" value="alpha/beta-Hydrolases"/>
    <property type="match status" value="1"/>
</dbReference>
<proteinExistence type="predicted"/>
<dbReference type="InterPro" id="IPR029058">
    <property type="entry name" value="AB_hydrolase_fold"/>
</dbReference>
<reference evidence="4" key="2">
    <citation type="submission" date="2021-10" db="EMBL/GenBank/DDBJ databases">
        <title>Phylogenomics reveals ancestral predisposition of the termite-cultivated fungus Termitomyces towards a domesticated lifestyle.</title>
        <authorList>
            <person name="Auxier B."/>
            <person name="Grum-Grzhimaylo A."/>
            <person name="Cardenas M.E."/>
            <person name="Lodge J.D."/>
            <person name="Laessoe T."/>
            <person name="Pedersen O."/>
            <person name="Smith M.E."/>
            <person name="Kuyper T.W."/>
            <person name="Franco-Molano E.A."/>
            <person name="Baroni T.J."/>
            <person name="Aanen D.K."/>
        </authorList>
    </citation>
    <scope>NUCLEOTIDE SEQUENCE</scope>
    <source>
        <strain evidence="4">D49</strain>
    </source>
</reference>
<organism evidence="4 5">
    <name type="scientific">Sphagnurus paluster</name>
    <dbReference type="NCBI Taxonomy" id="117069"/>
    <lineage>
        <taxon>Eukaryota</taxon>
        <taxon>Fungi</taxon>
        <taxon>Dikarya</taxon>
        <taxon>Basidiomycota</taxon>
        <taxon>Agaricomycotina</taxon>
        <taxon>Agaricomycetes</taxon>
        <taxon>Agaricomycetidae</taxon>
        <taxon>Agaricales</taxon>
        <taxon>Tricholomatineae</taxon>
        <taxon>Lyophyllaceae</taxon>
        <taxon>Sphagnurus</taxon>
    </lineage>
</organism>
<dbReference type="Proteomes" id="UP000717328">
    <property type="component" value="Unassembled WGS sequence"/>
</dbReference>
<feature type="chain" id="PRO_5040368087" description="Cutinase" evidence="3">
    <location>
        <begin position="24"/>
        <end position="219"/>
    </location>
</feature>
<keyword evidence="2" id="KW-1015">Disulfide bond</keyword>
<keyword evidence="3" id="KW-0732">Signal</keyword>
<reference evidence="4" key="1">
    <citation type="submission" date="2021-02" db="EMBL/GenBank/DDBJ databases">
        <authorList>
            <person name="Nieuwenhuis M."/>
            <person name="Van De Peppel L.J.J."/>
        </authorList>
    </citation>
    <scope>NUCLEOTIDE SEQUENCE</scope>
    <source>
        <strain evidence="4">D49</strain>
    </source>
</reference>
<dbReference type="EMBL" id="JABCKI010000402">
    <property type="protein sequence ID" value="KAG5650617.1"/>
    <property type="molecule type" value="Genomic_DNA"/>
</dbReference>
<name>A0A9P7GPA9_9AGAR</name>
<sequence length="219" mass="22504">MISITSLKVSLFALAALTLSVTAKPVTAPTTDCAAVHVITARASTELPGEGIIGLVVSDIVLQSKQTVTREAIIYPATLTDYANSQSQGVAAMKSRLAAKTSACPGTKIVLMGYSQGAHVAGDVLAAKAPGSSNVFAAILMGDPAHARGESFQKGTGNAQDGLFPRANGILEPFASQISSFCDVGDVYCAGGKDPIVHLVYVQKYGSVSTEFVLDRVGG</sequence>
<feature type="signal peptide" evidence="3">
    <location>
        <begin position="1"/>
        <end position="23"/>
    </location>
</feature>
<evidence type="ECO:0000313" key="4">
    <source>
        <dbReference type="EMBL" id="KAG5650617.1"/>
    </source>
</evidence>
<evidence type="ECO:0008006" key="6">
    <source>
        <dbReference type="Google" id="ProtNLM"/>
    </source>
</evidence>
<dbReference type="PANTHER" id="PTHR33630">
    <property type="entry name" value="CUTINASE RV1984C-RELATED-RELATED"/>
    <property type="match status" value="1"/>
</dbReference>
<evidence type="ECO:0000313" key="5">
    <source>
        <dbReference type="Proteomes" id="UP000717328"/>
    </source>
</evidence>
<dbReference type="PANTHER" id="PTHR33630:SF9">
    <property type="entry name" value="CUTINASE 4"/>
    <property type="match status" value="1"/>
</dbReference>
<dbReference type="Gene3D" id="3.40.50.1820">
    <property type="entry name" value="alpha/beta hydrolase"/>
    <property type="match status" value="1"/>
</dbReference>
<accession>A0A9P7GPA9</accession>
<dbReference type="SMART" id="SM01110">
    <property type="entry name" value="Cutinase"/>
    <property type="match status" value="1"/>
</dbReference>
<comment type="caution">
    <text evidence="4">The sequence shown here is derived from an EMBL/GenBank/DDBJ whole genome shotgun (WGS) entry which is preliminary data.</text>
</comment>
<protein>
    <recommendedName>
        <fullName evidence="6">Cutinase</fullName>
    </recommendedName>
</protein>
<keyword evidence="5" id="KW-1185">Reference proteome</keyword>
<evidence type="ECO:0000256" key="3">
    <source>
        <dbReference type="SAM" id="SignalP"/>
    </source>
</evidence>
<dbReference type="Pfam" id="PF01083">
    <property type="entry name" value="Cutinase"/>
    <property type="match status" value="1"/>
</dbReference>
<dbReference type="GO" id="GO:0052689">
    <property type="term" value="F:carboxylic ester hydrolase activity"/>
    <property type="evidence" value="ECO:0007669"/>
    <property type="project" value="UniProtKB-ARBA"/>
</dbReference>
<dbReference type="OrthoDB" id="2586582at2759"/>
<evidence type="ECO:0000256" key="1">
    <source>
        <dbReference type="ARBA" id="ARBA00022801"/>
    </source>
</evidence>
<keyword evidence="1" id="KW-0378">Hydrolase</keyword>
<gene>
    <name evidence="4" type="ORF">H0H81_011644</name>
</gene>
<dbReference type="AlphaFoldDB" id="A0A9P7GPA9"/>